<dbReference type="HAMAP" id="MF_00235">
    <property type="entry name" value="Adenylate_kinase_Adk"/>
    <property type="match status" value="1"/>
</dbReference>
<dbReference type="InterPro" id="IPR027417">
    <property type="entry name" value="P-loop_NTPase"/>
</dbReference>
<comment type="caution">
    <text evidence="7">Lacks conserved residue(s) required for the propagation of feature annotation.</text>
</comment>
<dbReference type="PRINTS" id="PR00094">
    <property type="entry name" value="ADENYLTKNASE"/>
</dbReference>
<feature type="region of interest" description="Disordered" evidence="8">
    <location>
        <begin position="2192"/>
        <end position="2217"/>
    </location>
</feature>
<dbReference type="SUPFAM" id="SSF54001">
    <property type="entry name" value="Cysteine proteinases"/>
    <property type="match status" value="1"/>
</dbReference>
<evidence type="ECO:0000259" key="10">
    <source>
        <dbReference type="PROSITE" id="PS50203"/>
    </source>
</evidence>
<feature type="region of interest" description="Disordered" evidence="8">
    <location>
        <begin position="914"/>
        <end position="952"/>
    </location>
</feature>
<evidence type="ECO:0000256" key="3">
    <source>
        <dbReference type="ARBA" id="ARBA00012955"/>
    </source>
</evidence>
<dbReference type="InterPro" id="IPR054097">
    <property type="entry name" value="FAP42-like_B3"/>
</dbReference>
<evidence type="ECO:0000256" key="6">
    <source>
        <dbReference type="ARBA" id="ARBA00022777"/>
    </source>
</evidence>
<dbReference type="GO" id="GO:0004385">
    <property type="term" value="F:GMP kinase activity"/>
    <property type="evidence" value="ECO:0007669"/>
    <property type="project" value="TreeGrafter"/>
</dbReference>
<feature type="domain" description="Calpain catalytic" evidence="10">
    <location>
        <begin position="157"/>
        <end position="277"/>
    </location>
</feature>
<dbReference type="EMBL" id="BDRX01000046">
    <property type="protein sequence ID" value="GBF93996.1"/>
    <property type="molecule type" value="Genomic_DNA"/>
</dbReference>
<dbReference type="OrthoDB" id="544223at2759"/>
<dbReference type="GO" id="GO:0005829">
    <property type="term" value="C:cytosol"/>
    <property type="evidence" value="ECO:0007669"/>
    <property type="project" value="TreeGrafter"/>
</dbReference>
<evidence type="ECO:0000256" key="2">
    <source>
        <dbReference type="ARBA" id="ARBA00007220"/>
    </source>
</evidence>
<feature type="region of interest" description="Disordered" evidence="8">
    <location>
        <begin position="850"/>
        <end position="876"/>
    </location>
</feature>
<dbReference type="CDD" id="cd01428">
    <property type="entry name" value="ADK"/>
    <property type="match status" value="1"/>
</dbReference>
<feature type="domain" description="Guanylate kinase-like" evidence="9">
    <location>
        <begin position="1119"/>
        <end position="1313"/>
    </location>
</feature>
<dbReference type="EC" id="2.7.4.3" evidence="3"/>
<dbReference type="CDD" id="cd00071">
    <property type="entry name" value="GMPK"/>
    <property type="match status" value="1"/>
</dbReference>
<dbReference type="PROSITE" id="PS50052">
    <property type="entry name" value="GUANYLATE_KINASE_2"/>
    <property type="match status" value="4"/>
</dbReference>
<evidence type="ECO:0000256" key="4">
    <source>
        <dbReference type="ARBA" id="ARBA00022679"/>
    </source>
</evidence>
<feature type="region of interest" description="Disordered" evidence="8">
    <location>
        <begin position="2536"/>
        <end position="2573"/>
    </location>
</feature>
<feature type="region of interest" description="Disordered" evidence="8">
    <location>
        <begin position="1817"/>
        <end position="1844"/>
    </location>
</feature>
<protein>
    <recommendedName>
        <fullName evidence="3">adenylate kinase</fullName>
        <ecNumber evidence="3">2.7.4.3</ecNumber>
    </recommendedName>
</protein>
<dbReference type="PANTHER" id="PTHR23117:SF13">
    <property type="entry name" value="GUANYLATE KINASE"/>
    <property type="match status" value="1"/>
</dbReference>
<keyword evidence="4" id="KW-0808">Transferase</keyword>
<comment type="similarity">
    <text evidence="2">Belongs to the adenylate kinase family.</text>
</comment>
<dbReference type="SMART" id="SM00072">
    <property type="entry name" value="GuKc"/>
    <property type="match status" value="2"/>
</dbReference>
<feature type="region of interest" description="Disordered" evidence="8">
    <location>
        <begin position="663"/>
        <end position="703"/>
    </location>
</feature>
<feature type="domain" description="Guanylate kinase-like" evidence="9">
    <location>
        <begin position="882"/>
        <end position="1109"/>
    </location>
</feature>
<feature type="compositionally biased region" description="Gly residues" evidence="8">
    <location>
        <begin position="681"/>
        <end position="694"/>
    </location>
</feature>
<evidence type="ECO:0000313" key="11">
    <source>
        <dbReference type="EMBL" id="GBF93996.1"/>
    </source>
</evidence>
<accession>A0A2V0P2A1</accession>
<dbReference type="InterPro" id="IPR008145">
    <property type="entry name" value="GK/Ca_channel_bsu"/>
</dbReference>
<name>A0A2V0P2A1_9CHLO</name>
<feature type="domain" description="Guanylate kinase-like" evidence="9">
    <location>
        <begin position="373"/>
        <end position="568"/>
    </location>
</feature>
<organism evidence="11 12">
    <name type="scientific">Raphidocelis subcapitata</name>
    <dbReference type="NCBI Taxonomy" id="307507"/>
    <lineage>
        <taxon>Eukaryota</taxon>
        <taxon>Viridiplantae</taxon>
        <taxon>Chlorophyta</taxon>
        <taxon>core chlorophytes</taxon>
        <taxon>Chlorophyceae</taxon>
        <taxon>CS clade</taxon>
        <taxon>Sphaeropleales</taxon>
        <taxon>Selenastraceae</taxon>
        <taxon>Raphidocelis</taxon>
    </lineage>
</organism>
<dbReference type="Pfam" id="PF00625">
    <property type="entry name" value="Guanylate_kin"/>
    <property type="match status" value="3"/>
</dbReference>
<dbReference type="SMART" id="SM00382">
    <property type="entry name" value="AAA"/>
    <property type="match status" value="3"/>
</dbReference>
<evidence type="ECO:0000259" key="9">
    <source>
        <dbReference type="PROSITE" id="PS50052"/>
    </source>
</evidence>
<evidence type="ECO:0000313" key="12">
    <source>
        <dbReference type="Proteomes" id="UP000247498"/>
    </source>
</evidence>
<feature type="region of interest" description="Disordered" evidence="8">
    <location>
        <begin position="2486"/>
        <end position="2518"/>
    </location>
</feature>
<feature type="compositionally biased region" description="Low complexity" evidence="8">
    <location>
        <begin position="663"/>
        <end position="680"/>
    </location>
</feature>
<reference evidence="11 12" key="1">
    <citation type="journal article" date="2018" name="Sci. Rep.">
        <title>Raphidocelis subcapitata (=Pseudokirchneriella subcapitata) provides an insight into genome evolution and environmental adaptations in the Sphaeropleales.</title>
        <authorList>
            <person name="Suzuki S."/>
            <person name="Yamaguchi H."/>
            <person name="Nakajima N."/>
            <person name="Kawachi M."/>
        </authorList>
    </citation>
    <scope>NUCLEOTIDE SEQUENCE [LARGE SCALE GENOMIC DNA]</scope>
    <source>
        <strain evidence="11 12">NIES-35</strain>
    </source>
</reference>
<dbReference type="STRING" id="307507.A0A2V0P2A1"/>
<dbReference type="Pfam" id="PF00648">
    <property type="entry name" value="Peptidase_C2"/>
    <property type="match status" value="1"/>
</dbReference>
<evidence type="ECO:0000256" key="1">
    <source>
        <dbReference type="ARBA" id="ARBA00005790"/>
    </source>
</evidence>
<comment type="caution">
    <text evidence="11">The sequence shown here is derived from an EMBL/GenBank/DDBJ whole genome shotgun (WGS) entry which is preliminary data.</text>
</comment>
<dbReference type="GO" id="GO:0004198">
    <property type="term" value="F:calcium-dependent cysteine-type endopeptidase activity"/>
    <property type="evidence" value="ECO:0007669"/>
    <property type="project" value="InterPro"/>
</dbReference>
<sequence length="2663" mass="271723">MSSTRRPDPKAAGRATAPAAAAAAPPSLLDAFPLWELAAADRDALAGAGLPTTGSAPIEKYEDPAGLALPPATQPFLDGWKRPEELVLGAPNVPVVLLRPAAEGGSAAAAGGGASPASAAPEKRGGGSAKASAAAASAPPVREFDGRLYAGHETFEWLLAVVGAVTAAERHLRRGDYLWELIASGQRDRDGAPARSPSGRYRVKLWLVDGWRSVAVDDRIPVDLFGRPLLVAARPLQLWPMLLCKAVLKVMATYRVLHMGLPSQVAAFRMLTGWAQEDLVDVLSGTPVEGGFLFDRLEDAVGWSGLLPGMPPAAPPRPASAAPAAAAARGAAAAAALQQQQPAGVDGAEGAGPSPAIVTCTLARRSKPERNPPRIVVLCGPGAVGRGRLARRLVAEHPDRFGLTVSTTTRLPREHEADGRDFHFTDKRTLLAGVRAGAFLEAARVEAPGSSATAPQRHWYGTSLATVREVAATGRLCVARLDLQGARTLRADPRIDGLYVYVTTSSPGVLEQQQRARLKEAETTLAKRAAWARAQCARAAAGGQTFDHVVANGEDGEEVYRAVKEAISCLSPVIRNRLRGLPAYVLDYSDLIAPNSVEQAFLKPVVVVGPHTGERPALLARLAEEFPDVFAFPRAHTTHDPEAERAAHVASDGDELALAEGSPSLRLRAPRSSRGAPPASGGSGGGGGGDGGGAAAPEAAAGNAAPPPVIVEPAAFDSFAAGGRFMEWHADLFRHPLATHRTGHTLEDVRAVIKAGKLPLLELEAEGVEALKAHGVDCLTIFLAPPSGEAYERRLRAWMTESDAEIAARQASAAAELELARSCGVFDAFVVNDAGDDGYAGLKREISRFRPDILPPPAPLPSEGRDEAAAAAGGAPEAARRSPVLLLCGPAGGGKEALASQLLARLPGVFALPPRVTDRRPGTATGGGAAASKAPAPAGPAGSGGGVGASLAGAAAPEPAAEVVKPEALARMAAAGALALQWQDAGGAQFAVTVDALRALSAAGKVAIVDVEAVEAVAPMRQQLATAGGTPPAAAVSVAVFAAFVLRRAAPQQPAAPPQAPAAGAMPADSAAADAAVAAAKAAEPGTFQAFVDADDADGAAAQLQAALSRATPLVPPLMEPLVVVGPFGSGKRAVLQRLARELLPGLIAAAPVVTTRERAAGAKDDMAFVSPEEAARMEAAGELLAAERVAGHVYGFDARSVRQLAAAGRLVLLDLDSSAQAQRLQDAGFKANFLLLQPPSLEALQQRLRAGVAANPPLGYEPEAAADAVCAAAAKEFDSAEAAAAAGFFTAAVPLEFEDTAATLARLAEALHRLYPAAVPPALVWGYGRPLWDPACRVYGRRPLRIALLGPAGSGKTTQCELLAARFGVPVVNAGDLLHAEVARKTPLGVEAQRHMHGSKTVPDRLFLQLLVQRLSEPGCVTAGWLLDGFPHTKAQARRLAAAGFVPDKVLFFEGPHALLSERIKHRRIDYATGRTYHLPPDGGPAGAAAGPAAGAATAAAAAASAAAAAAASAYSEPVRPLRPDGSIDREAVARLGVRHDDLPENVARRLALWDLQVKGLREAYEDVSLRVPARGGVAQTAAAIASFLTLEARLAAARAEPAVVPSASLQELTYRVVAAVRHQHRQLLRLQGLEGGSAWCDAKDLAANSACLLLHHAPAATPQARLLRRGDAGRVPQEHFISVSSREPITLLCSLEMAPQHQDLQSIEQAGGLAESEAHLAAAGGTPVWALESAWAQRKAALVVAPLAAAVALKQLPGIEVTALFVSAPAEALERRLRLAGALDEAALEAHLADAAEQQQRAQQLAEEDKRCAAAYDEERKQSSAATAAPAGTPAPVGGATVPPMAALRQTAALAGQATAAPTGRAAAASAGFQKGAASPAAAAAQRAAAAPVPEPSVEPVAQIDAVLDNDGHLDSCYCRAKHALSGRWPPCEAHSPGLLLLQRQGPPHTTAQQAQAQPQEQQDCGAVIETPPDSTTLLRLRAVTAAASALQLPRGRHVLHVVCSDMLLHALGIASATDFEISEDPPARLQQQAAAAPATVAAAAPPLQGATAGAGQQQQAQAAQAQQQQQPQQPQPQAGVLRRAGEYAALCAGGLHLIFRYVLQVSEPCTAALRLSCGSTAAAAAARLLVVDNASGAQTTGPLNRIEGLQLNPGADCTVVAFVLPPVDLSAGNWSLAVSYSKAAGPVTATPRPVSAAPAPAPSPAPPATASRAAAAPPLSVQEVATSRVVSFDGAYAPNTRGVLARYVLAPTAPISTTLAARITPPVAAVRLRLLDLRAAREVGWVTNPYPAVAEAEGGMNSDGGGDGGGDGSTRLLVPAVQLGPGRYLALLELDGRGGIREGPSAQPVAAPPGLAWQLQIMPGADEKACPVVKDDAWERHLRGQVEAWQQQAPGAAVAAATALASAGTAPAKAALPPGQGGGGAGAGGKDRSKAALAVLERHQAESRPASAAAPAAGAGAQAAAAAQHAGAAAGSAAGSKRRASAGASSTGGAGVDSASGSTPRAGTRQLKGPGGAVTVVPLAAAAAVLRIPAVPPPPSGDGIWRGPPRVEPGDVQQQCGAGSEARRSEASALQAHQALEFADWRSQQQAAQQGAALAVLALVAQQQSEHAQPAPAAAAAATQQQQQQQHAKGAAAGAGPRGVGAATGGHRHASIKASS</sequence>
<dbReference type="InterPro" id="IPR054096">
    <property type="entry name" value="FAP42-like_B2"/>
</dbReference>
<dbReference type="InterPro" id="IPR001300">
    <property type="entry name" value="Peptidase_C2_calpain_cat"/>
</dbReference>
<dbReference type="GO" id="GO:0006508">
    <property type="term" value="P:proteolysis"/>
    <property type="evidence" value="ECO:0007669"/>
    <property type="project" value="InterPro"/>
</dbReference>
<feature type="compositionally biased region" description="Low complexity" evidence="8">
    <location>
        <begin position="106"/>
        <end position="120"/>
    </location>
</feature>
<evidence type="ECO:0000256" key="5">
    <source>
        <dbReference type="ARBA" id="ARBA00022741"/>
    </source>
</evidence>
<gene>
    <name evidence="11" type="ORF">Rsub_06245</name>
</gene>
<comment type="similarity">
    <text evidence="1">Belongs to the guanylate kinase family.</text>
</comment>
<dbReference type="Pfam" id="PF22071">
    <property type="entry name" value="FAP42_B2"/>
    <property type="match status" value="1"/>
</dbReference>
<feature type="region of interest" description="Disordered" evidence="8">
    <location>
        <begin position="2051"/>
        <end position="2082"/>
    </location>
</feature>
<feature type="compositionally biased region" description="Low complexity" evidence="8">
    <location>
        <begin position="1827"/>
        <end position="1844"/>
    </location>
</feature>
<feature type="compositionally biased region" description="Low complexity" evidence="8">
    <location>
        <begin position="12"/>
        <end position="24"/>
    </location>
</feature>
<keyword evidence="5" id="KW-0547">Nucleotide-binding</keyword>
<dbReference type="Pfam" id="PF00406">
    <property type="entry name" value="ADK"/>
    <property type="match status" value="1"/>
</dbReference>
<evidence type="ECO:0000256" key="7">
    <source>
        <dbReference type="PROSITE-ProRule" id="PRU00239"/>
    </source>
</evidence>
<dbReference type="Gene3D" id="3.40.50.300">
    <property type="entry name" value="P-loop containing nucleotide triphosphate hydrolases"/>
    <property type="match status" value="5"/>
</dbReference>
<feature type="region of interest" description="Disordered" evidence="8">
    <location>
        <begin position="2617"/>
        <end position="2663"/>
    </location>
</feature>
<feature type="compositionally biased region" description="Low complexity" evidence="8">
    <location>
        <begin position="2617"/>
        <end position="2642"/>
    </location>
</feature>
<feature type="compositionally biased region" description="Basic and acidic residues" evidence="8">
    <location>
        <begin position="1"/>
        <end position="11"/>
    </location>
</feature>
<keyword evidence="6 11" id="KW-0418">Kinase</keyword>
<dbReference type="Pfam" id="PF22072">
    <property type="entry name" value="FAP42_B3"/>
    <property type="match status" value="1"/>
</dbReference>
<feature type="compositionally biased region" description="Low complexity" evidence="8">
    <location>
        <begin position="2192"/>
        <end position="2201"/>
    </location>
</feature>
<feature type="region of interest" description="Disordered" evidence="8">
    <location>
        <begin position="2414"/>
        <end position="2436"/>
    </location>
</feature>
<feature type="compositionally biased region" description="Low complexity" evidence="8">
    <location>
        <begin position="930"/>
        <end position="940"/>
    </location>
</feature>
<dbReference type="GO" id="GO:0004017">
    <property type="term" value="F:AMP kinase activity"/>
    <property type="evidence" value="ECO:0007669"/>
    <property type="project" value="UniProtKB-EC"/>
</dbReference>
<dbReference type="InterPro" id="IPR038765">
    <property type="entry name" value="Papain-like_cys_pep_sf"/>
</dbReference>
<dbReference type="SUPFAM" id="SSF52540">
    <property type="entry name" value="P-loop containing nucleoside triphosphate hydrolases"/>
    <property type="match status" value="4"/>
</dbReference>
<dbReference type="GO" id="GO:0005524">
    <property type="term" value="F:ATP binding"/>
    <property type="evidence" value="ECO:0007669"/>
    <property type="project" value="InterPro"/>
</dbReference>
<feature type="region of interest" description="Disordered" evidence="8">
    <location>
        <begin position="1"/>
        <end position="24"/>
    </location>
</feature>
<feature type="compositionally biased region" description="Gly residues" evidence="8">
    <location>
        <begin position="2422"/>
        <end position="2431"/>
    </location>
</feature>
<dbReference type="PANTHER" id="PTHR23117">
    <property type="entry name" value="GUANYLATE KINASE-RELATED"/>
    <property type="match status" value="1"/>
</dbReference>
<keyword evidence="12" id="KW-1185">Reference proteome</keyword>
<feature type="compositionally biased region" description="Basic residues" evidence="8">
    <location>
        <begin position="2653"/>
        <end position="2663"/>
    </location>
</feature>
<feature type="domain" description="Guanylate kinase-like" evidence="9">
    <location>
        <begin position="602"/>
        <end position="847"/>
    </location>
</feature>
<feature type="region of interest" description="Disordered" evidence="8">
    <location>
        <begin position="106"/>
        <end position="136"/>
    </location>
</feature>
<proteinExistence type="inferred from homology"/>
<evidence type="ECO:0000256" key="8">
    <source>
        <dbReference type="SAM" id="MobiDB-lite"/>
    </source>
</evidence>
<dbReference type="PROSITE" id="PS50203">
    <property type="entry name" value="CALPAIN_CAT"/>
    <property type="match status" value="1"/>
</dbReference>
<dbReference type="InterPro" id="IPR003593">
    <property type="entry name" value="AAA+_ATPase"/>
</dbReference>
<dbReference type="InterPro" id="IPR008144">
    <property type="entry name" value="Guanylate_kin-like_dom"/>
</dbReference>
<dbReference type="InterPro" id="IPR000850">
    <property type="entry name" value="Adenylat/UMP-CMP_kin"/>
</dbReference>
<dbReference type="InParanoid" id="A0A2V0P2A1"/>
<dbReference type="Proteomes" id="UP000247498">
    <property type="component" value="Unassembled WGS sequence"/>
</dbReference>